<evidence type="ECO:0000313" key="4">
    <source>
        <dbReference type="EMBL" id="XBX99633.1"/>
    </source>
</evidence>
<dbReference type="GO" id="GO:0009252">
    <property type="term" value="P:peptidoglycan biosynthetic process"/>
    <property type="evidence" value="ECO:0007669"/>
    <property type="project" value="UniProtKB-UniRule"/>
</dbReference>
<dbReference type="Gene3D" id="3.30.300.20">
    <property type="match status" value="1"/>
</dbReference>
<comment type="similarity">
    <text evidence="3">Belongs to the KhpA RNA-binding protein family.</text>
</comment>
<keyword evidence="1 3" id="KW-0963">Cytoplasm</keyword>
<accession>A0AAU7WK24</accession>
<dbReference type="AlphaFoldDB" id="A0AAU7WK24"/>
<keyword evidence="3" id="KW-0133">Cell shape</keyword>
<dbReference type="InterPro" id="IPR009019">
    <property type="entry name" value="KH_sf_prok-type"/>
</dbReference>
<comment type="subcellular location">
    <subcellularLocation>
        <location evidence="3">Cytoplasm</location>
    </subcellularLocation>
</comment>
<dbReference type="CDD" id="cd22533">
    <property type="entry name" value="KH-II_YlqC-like"/>
    <property type="match status" value="1"/>
</dbReference>
<keyword evidence="3" id="KW-0961">Cell wall biogenesis/degradation</keyword>
<evidence type="ECO:0000256" key="2">
    <source>
        <dbReference type="ARBA" id="ARBA00022884"/>
    </source>
</evidence>
<keyword evidence="3" id="KW-0143">Chaperone</keyword>
<keyword evidence="2 3" id="KW-0694">RNA-binding</keyword>
<gene>
    <name evidence="3" type="primary">khpA</name>
    <name evidence="4" type="ORF">ABR335_11180</name>
</gene>
<dbReference type="GO" id="GO:0008360">
    <property type="term" value="P:regulation of cell shape"/>
    <property type="evidence" value="ECO:0007669"/>
    <property type="project" value="UniProtKB-KW"/>
</dbReference>
<dbReference type="PROSITE" id="PS50084">
    <property type="entry name" value="KH_TYPE_1"/>
    <property type="match status" value="1"/>
</dbReference>
<sequence length="82" mass="9175">MMDQQMDDLILSIVRPIVSHPNEVRVERDEQESGTLYRLIVHPDDAGMVIGKKGRTAKAIRTVVYAAAGVHGHKKIRLEIAE</sequence>
<dbReference type="PANTHER" id="PTHR34654:SF1">
    <property type="entry name" value="RNA-BINDING PROTEIN KHPA"/>
    <property type="match status" value="1"/>
</dbReference>
<dbReference type="GeneID" id="93260171"/>
<dbReference type="Pfam" id="PF13083">
    <property type="entry name" value="KH_KhpA-B"/>
    <property type="match status" value="1"/>
</dbReference>
<dbReference type="InterPro" id="IPR020627">
    <property type="entry name" value="KhpA"/>
</dbReference>
<dbReference type="EMBL" id="CP158453">
    <property type="protein sequence ID" value="XBX99633.1"/>
    <property type="molecule type" value="Genomic_DNA"/>
</dbReference>
<dbReference type="GO" id="GO:0071555">
    <property type="term" value="P:cell wall organization"/>
    <property type="evidence" value="ECO:0007669"/>
    <property type="project" value="UniProtKB-KW"/>
</dbReference>
<comment type="function">
    <text evidence="3">A probable RNA chaperone. Forms a complex with KhpB which binds to cellular RNA and controls its expression. Plays a role in peptidoglycan (PG) homeostasis and cell length regulation.</text>
</comment>
<dbReference type="InterPro" id="IPR015946">
    <property type="entry name" value="KH_dom-like_a/b"/>
</dbReference>
<dbReference type="HAMAP" id="MF_00088">
    <property type="entry name" value="KhpA"/>
    <property type="match status" value="1"/>
</dbReference>
<name>A0AAU7WK24_9BACI</name>
<protein>
    <recommendedName>
        <fullName evidence="3">RNA-binding protein KhpA</fullName>
    </recommendedName>
    <alternativeName>
        <fullName evidence="3">KH-domain protein A</fullName>
    </alternativeName>
</protein>
<evidence type="ECO:0000256" key="1">
    <source>
        <dbReference type="ARBA" id="ARBA00022490"/>
    </source>
</evidence>
<dbReference type="RefSeq" id="WP_026104620.1">
    <property type="nucleotide sequence ID" value="NZ_CP158453.1"/>
</dbReference>
<dbReference type="GO" id="GO:0005737">
    <property type="term" value="C:cytoplasm"/>
    <property type="evidence" value="ECO:0007669"/>
    <property type="project" value="UniProtKB-SubCell"/>
</dbReference>
<reference evidence="4" key="1">
    <citation type="submission" date="2024-06" db="EMBL/GenBank/DDBJ databases">
        <authorList>
            <person name="Huang C.H."/>
            <person name="Ting Y.S."/>
            <person name="Cheng Y.H."/>
        </authorList>
    </citation>
    <scope>NUCLEOTIDE SEQUENCE</scope>
    <source>
        <strain evidence="4">TCI803</strain>
    </source>
</reference>
<dbReference type="GO" id="GO:0003723">
    <property type="term" value="F:RNA binding"/>
    <property type="evidence" value="ECO:0007669"/>
    <property type="project" value="UniProtKB-UniRule"/>
</dbReference>
<dbReference type="PANTHER" id="PTHR34654">
    <property type="entry name" value="UPF0109 PROTEIN SCO5592"/>
    <property type="match status" value="1"/>
</dbReference>
<dbReference type="SUPFAM" id="SSF54814">
    <property type="entry name" value="Prokaryotic type KH domain (KH-domain type II)"/>
    <property type="match status" value="1"/>
</dbReference>
<evidence type="ECO:0000256" key="3">
    <source>
        <dbReference type="HAMAP-Rule" id="MF_00088"/>
    </source>
</evidence>
<comment type="subunit">
    <text evidence="3">Forms a complex with KhpB.</text>
</comment>
<proteinExistence type="inferred from homology"/>
<organism evidence="4">
    <name type="scientific">Heyndrickxia faecalis</name>
    <dbReference type="NCBI Taxonomy" id="2824910"/>
    <lineage>
        <taxon>Bacteria</taxon>
        <taxon>Bacillati</taxon>
        <taxon>Bacillota</taxon>
        <taxon>Bacilli</taxon>
        <taxon>Bacillales</taxon>
        <taxon>Bacillaceae</taxon>
        <taxon>Heyndrickxia</taxon>
    </lineage>
</organism>